<evidence type="ECO:0000256" key="1">
    <source>
        <dbReference type="SAM" id="MobiDB-lite"/>
    </source>
</evidence>
<keyword evidence="5" id="KW-1185">Reference proteome</keyword>
<sequence>MRFLPRGAVLLALPALALSGPLFAEAPSYSAPAAPEVAVELSTSPFGAQTGEPVEHRVEVLIGADGEPADMEVHFESTASLDEMKVELDGADCDAGANAAVCRLPAGVAADADGSPLVMTVTGVLSSEAALGMLVKNTASVRGEGIGEGNSVQSENAYLLASGFEKTSEEAEREEAAAAKPPVEASAGRDAGSGIRQWWHVVPIILLGATTVLLAALCARQDSRRHEMWRNG</sequence>
<dbReference type="EMBL" id="JBHSDK010000030">
    <property type="protein sequence ID" value="MFC4337437.1"/>
    <property type="molecule type" value="Genomic_DNA"/>
</dbReference>
<reference evidence="5" key="1">
    <citation type="journal article" date="2019" name="Int. J. Syst. Evol. Microbiol.">
        <title>The Global Catalogue of Microorganisms (GCM) 10K type strain sequencing project: providing services to taxonomists for standard genome sequencing and annotation.</title>
        <authorList>
            <consortium name="The Broad Institute Genomics Platform"/>
            <consortium name="The Broad Institute Genome Sequencing Center for Infectious Disease"/>
            <person name="Wu L."/>
            <person name="Ma J."/>
        </authorList>
    </citation>
    <scope>NUCLEOTIDE SEQUENCE [LARGE SCALE GENOMIC DNA]</scope>
    <source>
        <strain evidence="5">IBRC-M 10908</strain>
    </source>
</reference>
<feature type="transmembrane region" description="Helical" evidence="2">
    <location>
        <begin position="198"/>
        <end position="219"/>
    </location>
</feature>
<evidence type="ECO:0000313" key="4">
    <source>
        <dbReference type="EMBL" id="MFC4337437.1"/>
    </source>
</evidence>
<dbReference type="RefSeq" id="WP_380624432.1">
    <property type="nucleotide sequence ID" value="NZ_JBHSDK010000030.1"/>
</dbReference>
<dbReference type="Proteomes" id="UP001595823">
    <property type="component" value="Unassembled WGS sequence"/>
</dbReference>
<proteinExistence type="predicted"/>
<comment type="caution">
    <text evidence="4">The sequence shown here is derived from an EMBL/GenBank/DDBJ whole genome shotgun (WGS) entry which is preliminary data.</text>
</comment>
<feature type="region of interest" description="Disordered" evidence="1">
    <location>
        <begin position="169"/>
        <end position="190"/>
    </location>
</feature>
<evidence type="ECO:0000256" key="2">
    <source>
        <dbReference type="SAM" id="Phobius"/>
    </source>
</evidence>
<evidence type="ECO:0000313" key="5">
    <source>
        <dbReference type="Proteomes" id="UP001595823"/>
    </source>
</evidence>
<organism evidence="4 5">
    <name type="scientific">Salininema proteolyticum</name>
    <dbReference type="NCBI Taxonomy" id="1607685"/>
    <lineage>
        <taxon>Bacteria</taxon>
        <taxon>Bacillati</taxon>
        <taxon>Actinomycetota</taxon>
        <taxon>Actinomycetes</taxon>
        <taxon>Glycomycetales</taxon>
        <taxon>Glycomycetaceae</taxon>
        <taxon>Salininema</taxon>
    </lineage>
</organism>
<keyword evidence="2" id="KW-1133">Transmembrane helix</keyword>
<feature type="signal peptide" evidence="3">
    <location>
        <begin position="1"/>
        <end position="24"/>
    </location>
</feature>
<keyword evidence="2" id="KW-0472">Membrane</keyword>
<keyword evidence="3" id="KW-0732">Signal</keyword>
<keyword evidence="2" id="KW-0812">Transmembrane</keyword>
<feature type="chain" id="PRO_5046398937" evidence="3">
    <location>
        <begin position="25"/>
        <end position="232"/>
    </location>
</feature>
<name>A0ABV8U369_9ACTN</name>
<protein>
    <submittedName>
        <fullName evidence="4">Uncharacterized protein</fullName>
    </submittedName>
</protein>
<evidence type="ECO:0000256" key="3">
    <source>
        <dbReference type="SAM" id="SignalP"/>
    </source>
</evidence>
<gene>
    <name evidence="4" type="ORF">ACFPET_19755</name>
</gene>
<accession>A0ABV8U369</accession>